<feature type="non-terminal residue" evidence="1">
    <location>
        <position position="1"/>
    </location>
</feature>
<reference evidence="1" key="1">
    <citation type="submission" date="2023-10" db="EMBL/GenBank/DDBJ databases">
        <authorList>
            <person name="Chen Y."/>
            <person name="Shah S."/>
            <person name="Dougan E. K."/>
            <person name="Thang M."/>
            <person name="Chan C."/>
        </authorList>
    </citation>
    <scope>NUCLEOTIDE SEQUENCE [LARGE SCALE GENOMIC DNA]</scope>
</reference>
<dbReference type="EMBL" id="CAUYUJ010005301">
    <property type="protein sequence ID" value="CAK0813129.1"/>
    <property type="molecule type" value="Genomic_DNA"/>
</dbReference>
<evidence type="ECO:0000313" key="2">
    <source>
        <dbReference type="Proteomes" id="UP001189429"/>
    </source>
</evidence>
<dbReference type="Proteomes" id="UP001189429">
    <property type="component" value="Unassembled WGS sequence"/>
</dbReference>
<accession>A0ABN9R4B9</accession>
<evidence type="ECO:0000313" key="1">
    <source>
        <dbReference type="EMBL" id="CAK0813129.1"/>
    </source>
</evidence>
<gene>
    <name evidence="1" type="ORF">PCOR1329_LOCUS17151</name>
</gene>
<comment type="caution">
    <text evidence="1">The sequence shown here is derived from an EMBL/GenBank/DDBJ whole genome shotgun (WGS) entry which is preliminary data.</text>
</comment>
<keyword evidence="2" id="KW-1185">Reference proteome</keyword>
<sequence length="66" mass="7647">EGALKQKDSRVLVDIYQAELRHHQKVNQYFSRQKVKANLQATTCVHTEVGRFNKCQVQIDYVGKAE</sequence>
<name>A0ABN9R4B9_9DINO</name>
<organism evidence="1 2">
    <name type="scientific">Prorocentrum cordatum</name>
    <dbReference type="NCBI Taxonomy" id="2364126"/>
    <lineage>
        <taxon>Eukaryota</taxon>
        <taxon>Sar</taxon>
        <taxon>Alveolata</taxon>
        <taxon>Dinophyceae</taxon>
        <taxon>Prorocentrales</taxon>
        <taxon>Prorocentraceae</taxon>
        <taxon>Prorocentrum</taxon>
    </lineage>
</organism>
<proteinExistence type="predicted"/>
<feature type="non-terminal residue" evidence="1">
    <location>
        <position position="66"/>
    </location>
</feature>
<protein>
    <submittedName>
        <fullName evidence="1">Uncharacterized protein</fullName>
    </submittedName>
</protein>